<evidence type="ECO:0000256" key="2">
    <source>
        <dbReference type="HAMAP-Rule" id="MF_00048"/>
    </source>
</evidence>
<dbReference type="GO" id="GO:0004519">
    <property type="term" value="F:endonuclease activity"/>
    <property type="evidence" value="ECO:0007669"/>
    <property type="project" value="UniProtKB-KW"/>
</dbReference>
<keyword evidence="3" id="KW-0378">Hydrolase</keyword>
<dbReference type="PANTHER" id="PTHR34039">
    <property type="entry name" value="UPF0102 PROTEIN YRAN"/>
    <property type="match status" value="1"/>
</dbReference>
<name>A0A450TUM6_9GAMM</name>
<dbReference type="GO" id="GO:0003676">
    <property type="term" value="F:nucleic acid binding"/>
    <property type="evidence" value="ECO:0007669"/>
    <property type="project" value="InterPro"/>
</dbReference>
<evidence type="ECO:0000256" key="1">
    <source>
        <dbReference type="ARBA" id="ARBA00006738"/>
    </source>
</evidence>
<keyword evidence="3" id="KW-0255">Endonuclease</keyword>
<dbReference type="PANTHER" id="PTHR34039:SF1">
    <property type="entry name" value="UPF0102 PROTEIN YRAN"/>
    <property type="match status" value="1"/>
</dbReference>
<keyword evidence="3" id="KW-0540">Nuclease</keyword>
<dbReference type="HAMAP" id="MF_00048">
    <property type="entry name" value="UPF0102"/>
    <property type="match status" value="1"/>
</dbReference>
<dbReference type="SUPFAM" id="SSF52980">
    <property type="entry name" value="Restriction endonuclease-like"/>
    <property type="match status" value="1"/>
</dbReference>
<accession>A0A450TUM6</accession>
<organism evidence="3">
    <name type="scientific">Candidatus Kentrum sp. FW</name>
    <dbReference type="NCBI Taxonomy" id="2126338"/>
    <lineage>
        <taxon>Bacteria</taxon>
        <taxon>Pseudomonadati</taxon>
        <taxon>Pseudomonadota</taxon>
        <taxon>Gammaproteobacteria</taxon>
        <taxon>Candidatus Kentrum</taxon>
    </lineage>
</organism>
<gene>
    <name evidence="3" type="ORF">BECKFW1821C_GA0114237_103617</name>
</gene>
<comment type="similarity">
    <text evidence="1 2">Belongs to the UPF0102 family.</text>
</comment>
<dbReference type="NCBIfam" id="NF009150">
    <property type="entry name" value="PRK12497.1-3"/>
    <property type="match status" value="1"/>
</dbReference>
<protein>
    <recommendedName>
        <fullName evidence="2">UPF0102 protein BECKFW1821C_GA0114237_103617</fullName>
    </recommendedName>
</protein>
<dbReference type="Gene3D" id="3.40.1350.10">
    <property type="match status" value="1"/>
</dbReference>
<proteinExistence type="inferred from homology"/>
<dbReference type="AlphaFoldDB" id="A0A450TUM6"/>
<dbReference type="Pfam" id="PF02021">
    <property type="entry name" value="UPF0102"/>
    <property type="match status" value="1"/>
</dbReference>
<dbReference type="InterPro" id="IPR003509">
    <property type="entry name" value="UPF0102_YraN-like"/>
</dbReference>
<evidence type="ECO:0000313" key="3">
    <source>
        <dbReference type="EMBL" id="VFJ72682.1"/>
    </source>
</evidence>
<sequence length="146" mass="17090">MFHLGSLLTRNRKYNYRHSLRTISPDERGTWAEELAADYLHDKGMKTLARNHYCKFGEIDLIMGEDMANGDMTIVFVEVRFRSNSHFGTGAESVNYRKQRRIIMAAHHYLQQNPILREKPCRFDIISISPQQRSNNICWIPAAFEI</sequence>
<dbReference type="EMBL" id="CAADFE010000036">
    <property type="protein sequence ID" value="VFJ72682.1"/>
    <property type="molecule type" value="Genomic_DNA"/>
</dbReference>
<reference evidence="3" key="1">
    <citation type="submission" date="2019-02" db="EMBL/GenBank/DDBJ databases">
        <authorList>
            <person name="Gruber-Vodicka R. H."/>
            <person name="Seah K. B. B."/>
        </authorList>
    </citation>
    <scope>NUCLEOTIDE SEQUENCE</scope>
    <source>
        <strain evidence="3">BECK_BZ131</strain>
    </source>
</reference>
<dbReference type="NCBIfam" id="TIGR00252">
    <property type="entry name" value="YraN family protein"/>
    <property type="match status" value="1"/>
</dbReference>
<dbReference type="InterPro" id="IPR011856">
    <property type="entry name" value="tRNA_endonuc-like_dom_sf"/>
</dbReference>
<dbReference type="InterPro" id="IPR011335">
    <property type="entry name" value="Restrct_endonuc-II-like"/>
</dbReference>
<dbReference type="CDD" id="cd20736">
    <property type="entry name" value="PoNe_Nuclease"/>
    <property type="match status" value="1"/>
</dbReference>